<dbReference type="EMBL" id="QJKJ01001077">
    <property type="protein sequence ID" value="RDY09318.1"/>
    <property type="molecule type" value="Genomic_DNA"/>
</dbReference>
<name>A0A371I2R6_MUCPR</name>
<keyword evidence="1" id="KW-1133">Transmembrane helix</keyword>
<accession>A0A371I2R6</accession>
<evidence type="ECO:0000256" key="1">
    <source>
        <dbReference type="SAM" id="Phobius"/>
    </source>
</evidence>
<comment type="caution">
    <text evidence="2">The sequence shown here is derived from an EMBL/GenBank/DDBJ whole genome shotgun (WGS) entry which is preliminary data.</text>
</comment>
<proteinExistence type="predicted"/>
<feature type="transmembrane region" description="Helical" evidence="1">
    <location>
        <begin position="18"/>
        <end position="37"/>
    </location>
</feature>
<sequence>MYQGSRCVEEYFKEMKILWNYMIILLFLHLFTKPLRLNLNLRGMKRSPTLPRAPTRRVRKGRKRNSLEETKVLRRGVHLSKATEKSIGDLLMVRRLMSVFIEDDQSQRENIFHSRCMIQGKCCSLIIDGGSNVNVASLRLVEKLCSPTIPHPKPYKL</sequence>
<evidence type="ECO:0008006" key="4">
    <source>
        <dbReference type="Google" id="ProtNLM"/>
    </source>
</evidence>
<dbReference type="OrthoDB" id="1747743at2759"/>
<keyword evidence="1" id="KW-0812">Transmembrane</keyword>
<evidence type="ECO:0000313" key="3">
    <source>
        <dbReference type="Proteomes" id="UP000257109"/>
    </source>
</evidence>
<dbReference type="AlphaFoldDB" id="A0A371I2R6"/>
<gene>
    <name evidence="2" type="ORF">CR513_06320</name>
</gene>
<dbReference type="PANTHER" id="PTHR35046">
    <property type="entry name" value="ZINC KNUCKLE (CCHC-TYPE) FAMILY PROTEIN"/>
    <property type="match status" value="1"/>
</dbReference>
<feature type="non-terminal residue" evidence="2">
    <location>
        <position position="1"/>
    </location>
</feature>
<protein>
    <recommendedName>
        <fullName evidence="4">Retrotransposon gag domain-containing protein</fullName>
    </recommendedName>
</protein>
<reference evidence="2" key="1">
    <citation type="submission" date="2018-05" db="EMBL/GenBank/DDBJ databases">
        <title>Draft genome of Mucuna pruriens seed.</title>
        <authorList>
            <person name="Nnadi N.E."/>
            <person name="Vos R."/>
            <person name="Hasami M.H."/>
            <person name="Devisetty U.K."/>
            <person name="Aguiy J.C."/>
        </authorList>
    </citation>
    <scope>NUCLEOTIDE SEQUENCE [LARGE SCALE GENOMIC DNA]</scope>
    <source>
        <strain evidence="2">JCA_2017</strain>
    </source>
</reference>
<evidence type="ECO:0000313" key="2">
    <source>
        <dbReference type="EMBL" id="RDY09318.1"/>
    </source>
</evidence>
<dbReference type="Proteomes" id="UP000257109">
    <property type="component" value="Unassembled WGS sequence"/>
</dbReference>
<organism evidence="2 3">
    <name type="scientific">Mucuna pruriens</name>
    <name type="common">Velvet bean</name>
    <name type="synonym">Dolichos pruriens</name>
    <dbReference type="NCBI Taxonomy" id="157652"/>
    <lineage>
        <taxon>Eukaryota</taxon>
        <taxon>Viridiplantae</taxon>
        <taxon>Streptophyta</taxon>
        <taxon>Embryophyta</taxon>
        <taxon>Tracheophyta</taxon>
        <taxon>Spermatophyta</taxon>
        <taxon>Magnoliopsida</taxon>
        <taxon>eudicotyledons</taxon>
        <taxon>Gunneridae</taxon>
        <taxon>Pentapetalae</taxon>
        <taxon>rosids</taxon>
        <taxon>fabids</taxon>
        <taxon>Fabales</taxon>
        <taxon>Fabaceae</taxon>
        <taxon>Papilionoideae</taxon>
        <taxon>50 kb inversion clade</taxon>
        <taxon>NPAAA clade</taxon>
        <taxon>indigoferoid/millettioid clade</taxon>
        <taxon>Phaseoleae</taxon>
        <taxon>Mucuna</taxon>
    </lineage>
</organism>
<keyword evidence="3" id="KW-1185">Reference proteome</keyword>
<keyword evidence="1" id="KW-0472">Membrane</keyword>
<dbReference type="PANTHER" id="PTHR35046:SF26">
    <property type="entry name" value="RNA-DIRECTED DNA POLYMERASE"/>
    <property type="match status" value="1"/>
</dbReference>